<proteinExistence type="predicted"/>
<accession>A0ACA9QJ61</accession>
<keyword evidence="2" id="KW-1185">Reference proteome</keyword>
<name>A0ACA9QJ61_9GLOM</name>
<comment type="caution">
    <text evidence="1">The sequence shown here is derived from an EMBL/GenBank/DDBJ whole genome shotgun (WGS) entry which is preliminary data.</text>
</comment>
<gene>
    <name evidence="1" type="ORF">ACOLOM_LOCUS12684</name>
</gene>
<evidence type="ECO:0000313" key="2">
    <source>
        <dbReference type="Proteomes" id="UP000789525"/>
    </source>
</evidence>
<reference evidence="1" key="1">
    <citation type="submission" date="2021-06" db="EMBL/GenBank/DDBJ databases">
        <authorList>
            <person name="Kallberg Y."/>
            <person name="Tangrot J."/>
            <person name="Rosling A."/>
        </authorList>
    </citation>
    <scope>NUCLEOTIDE SEQUENCE</scope>
    <source>
        <strain evidence="1">CL356</strain>
    </source>
</reference>
<dbReference type="EMBL" id="CAJVPT010053011">
    <property type="protein sequence ID" value="CAG8750712.1"/>
    <property type="molecule type" value="Genomic_DNA"/>
</dbReference>
<feature type="non-terminal residue" evidence="1">
    <location>
        <position position="1"/>
    </location>
</feature>
<evidence type="ECO:0000313" key="1">
    <source>
        <dbReference type="EMBL" id="CAG8750712.1"/>
    </source>
</evidence>
<sequence>YLRSYKGVLDYEPYFITNPRPDPMSRSVINSPDAAMKKDLPAQKAKAMPAALPLADLLTDGVDGAVPVKRKKGAAAQEWESIVKMKSNISSGRQSQADGLSREQGQNDSGPTSSPMKKGWEMTQSPHVGAGQGWARRQPSKKSNGTGELSKSRATISAVPLPDEVDQKRTSKHTISFLGKISRNNAFAEDKPEGSNAEPTKNPGSANLDPRQIFTGCTFLLLGDASCDSVSLALQQAGGTVIMEGSPNYYVVRFVG</sequence>
<dbReference type="Proteomes" id="UP000789525">
    <property type="component" value="Unassembled WGS sequence"/>
</dbReference>
<protein>
    <submittedName>
        <fullName evidence="1">1453_t:CDS:1</fullName>
    </submittedName>
</protein>
<organism evidence="1 2">
    <name type="scientific">Acaulospora colombiana</name>
    <dbReference type="NCBI Taxonomy" id="27376"/>
    <lineage>
        <taxon>Eukaryota</taxon>
        <taxon>Fungi</taxon>
        <taxon>Fungi incertae sedis</taxon>
        <taxon>Mucoromycota</taxon>
        <taxon>Glomeromycotina</taxon>
        <taxon>Glomeromycetes</taxon>
        <taxon>Diversisporales</taxon>
        <taxon>Acaulosporaceae</taxon>
        <taxon>Acaulospora</taxon>
    </lineage>
</organism>